<dbReference type="Proteomes" id="UP000092598">
    <property type="component" value="Chromosome"/>
</dbReference>
<evidence type="ECO:0000313" key="4">
    <source>
        <dbReference type="EMBL" id="ANS67697.1"/>
    </source>
</evidence>
<organism evidence="4 5">
    <name type="scientific">Streptomyces lincolnensis</name>
    <dbReference type="NCBI Taxonomy" id="1915"/>
    <lineage>
        <taxon>Bacteria</taxon>
        <taxon>Bacillati</taxon>
        <taxon>Actinomycetota</taxon>
        <taxon>Actinomycetes</taxon>
        <taxon>Kitasatosporales</taxon>
        <taxon>Streptomycetaceae</taxon>
        <taxon>Streptomyces</taxon>
    </lineage>
</organism>
<dbReference type="GO" id="GO:0016020">
    <property type="term" value="C:membrane"/>
    <property type="evidence" value="ECO:0007669"/>
    <property type="project" value="InterPro"/>
</dbReference>
<dbReference type="EMBL" id="CP016438">
    <property type="protein sequence ID" value="ANS67697.1"/>
    <property type="molecule type" value="Genomic_DNA"/>
</dbReference>
<keyword evidence="2 4" id="KW-0418">Kinase</keyword>
<dbReference type="InterPro" id="IPR036890">
    <property type="entry name" value="HATPase_C_sf"/>
</dbReference>
<dbReference type="SUPFAM" id="SSF55874">
    <property type="entry name" value="ATPase domain of HSP90 chaperone/DNA topoisomerase II/histidine kinase"/>
    <property type="match status" value="1"/>
</dbReference>
<dbReference type="Pfam" id="PF07730">
    <property type="entry name" value="HisKA_3"/>
    <property type="match status" value="1"/>
</dbReference>
<dbReference type="GO" id="GO:0046983">
    <property type="term" value="F:protein dimerization activity"/>
    <property type="evidence" value="ECO:0007669"/>
    <property type="project" value="InterPro"/>
</dbReference>
<keyword evidence="3" id="KW-0902">Two-component regulatory system</keyword>
<dbReference type="PATRIC" id="fig|1915.4.peg.6071"/>
<dbReference type="Gene3D" id="3.30.565.10">
    <property type="entry name" value="Histidine kinase-like ATPase, C-terminal domain"/>
    <property type="match status" value="1"/>
</dbReference>
<dbReference type="GO" id="GO:0000155">
    <property type="term" value="F:phosphorelay sensor kinase activity"/>
    <property type="evidence" value="ECO:0007669"/>
    <property type="project" value="InterPro"/>
</dbReference>
<proteinExistence type="predicted"/>
<dbReference type="KEGG" id="sls:SLINC_5473"/>
<keyword evidence="1" id="KW-0808">Transferase</keyword>
<evidence type="ECO:0000256" key="3">
    <source>
        <dbReference type="ARBA" id="ARBA00023012"/>
    </source>
</evidence>
<sequence length="411" mass="43662">MLSGASGLAQRKERAPLVAVGVATAVIASFYVLAVLAVSALELPVWRTVEAVALLTCVAALQLLHSSRTTHPLIKQLVPWTLLLQAALIAVGFLEFHTAWSGVPGFLCGSLLLQLRWPLAWSLTAAVVAALDVAEILLGLPVLEIVYVSLSTLITGLVLFGLAWLGQLVHEVHAAQRELAHVAVLKERLRFARDLHDLLGYSLSSITLKSELAHRLLPSEPEQTHRELREILQISREALADVRAVASGYRAMSLSREMAMVESMLSAAGIRSDFTWEITTQLSGETDTVLATVLREGITNMLRHSTAETCTAKAVQTAGAVRLTLVNDGVTRQAQPDPLGGSGLGNLSARVAALGGTLSAAMGEGGRFLLEAEVPLHGAGGKTEPARPWAPESEPAGFPGDPDGINPVPRL</sequence>
<dbReference type="PANTHER" id="PTHR24421:SF63">
    <property type="entry name" value="SENSOR HISTIDINE KINASE DESK"/>
    <property type="match status" value="1"/>
</dbReference>
<dbReference type="Gene3D" id="1.20.5.1930">
    <property type="match status" value="1"/>
</dbReference>
<dbReference type="CDD" id="cd16917">
    <property type="entry name" value="HATPase_UhpB-NarQ-NarX-like"/>
    <property type="match status" value="1"/>
</dbReference>
<evidence type="ECO:0000256" key="2">
    <source>
        <dbReference type="ARBA" id="ARBA00022777"/>
    </source>
</evidence>
<dbReference type="InterPro" id="IPR011712">
    <property type="entry name" value="Sig_transdc_His_kin_sub3_dim/P"/>
</dbReference>
<keyword evidence="5" id="KW-1185">Reference proteome</keyword>
<accession>A0A1B1MGQ1</accession>
<reference evidence="4 5" key="1">
    <citation type="submission" date="2016-07" db="EMBL/GenBank/DDBJ databases">
        <title>Enhancement of antibiotic productionsby engineered nitrateutilization in actinobacteria.</title>
        <authorList>
            <person name="Meng S.C."/>
        </authorList>
    </citation>
    <scope>NUCLEOTIDE SEQUENCE [LARGE SCALE GENOMIC DNA]</scope>
    <source>
        <strain evidence="4 5">NRRL 2936</strain>
    </source>
</reference>
<dbReference type="PANTHER" id="PTHR24421">
    <property type="entry name" value="NITRATE/NITRITE SENSOR PROTEIN NARX-RELATED"/>
    <property type="match status" value="1"/>
</dbReference>
<dbReference type="STRING" id="1915.SLINC_5473"/>
<evidence type="ECO:0000313" key="5">
    <source>
        <dbReference type="Proteomes" id="UP000092598"/>
    </source>
</evidence>
<dbReference type="AlphaFoldDB" id="A0A1B1MGQ1"/>
<name>A0A1B1MGQ1_STRLN</name>
<dbReference type="InterPro" id="IPR050482">
    <property type="entry name" value="Sensor_HK_TwoCompSys"/>
</dbReference>
<protein>
    <submittedName>
        <fullName evidence="4">Two-component sensor kinase</fullName>
    </submittedName>
</protein>
<evidence type="ECO:0000256" key="1">
    <source>
        <dbReference type="ARBA" id="ARBA00022679"/>
    </source>
</evidence>
<gene>
    <name evidence="4" type="ORF">SLINC_5473</name>
</gene>